<gene>
    <name evidence="4" type="primary">chd1</name>
</gene>
<dbReference type="InterPro" id="IPR036412">
    <property type="entry name" value="HAD-like_sf"/>
</dbReference>
<dbReference type="EC" id="3.8.1.2" evidence="3"/>
<proteinExistence type="inferred from homology"/>
<dbReference type="NCBIfam" id="TIGR01428">
    <property type="entry name" value="HAD_type_II"/>
    <property type="match status" value="1"/>
</dbReference>
<dbReference type="SFLD" id="SFLDG01129">
    <property type="entry name" value="C1.5:_HAD__Beta-PGM__Phosphata"/>
    <property type="match status" value="1"/>
</dbReference>
<dbReference type="PANTHER" id="PTHR43316">
    <property type="entry name" value="HYDROLASE, HALOACID DELAHOGENASE-RELATED"/>
    <property type="match status" value="1"/>
</dbReference>
<dbReference type="SFLD" id="SFLDF00045">
    <property type="entry name" value="2-haloacid_dehalogenase"/>
    <property type="match status" value="1"/>
</dbReference>
<comment type="function">
    <text evidence="3">Catalyzes the hydrolytic dehalogenation of small (S)-2-haloalkanoic acids to yield the corresponding (R)-2-hydroxyalkanoic acids.</text>
</comment>
<dbReference type="NCBIfam" id="TIGR01493">
    <property type="entry name" value="HAD-SF-IA-v2"/>
    <property type="match status" value="1"/>
</dbReference>
<dbReference type="SFLD" id="SFLDS00003">
    <property type="entry name" value="Haloacid_Dehalogenase"/>
    <property type="match status" value="1"/>
</dbReference>
<protein>
    <recommendedName>
        <fullName evidence="3">(S)-2-haloacid dehalogenase</fullName>
        <ecNumber evidence="3">3.8.1.2</ecNumber>
    </recommendedName>
    <alternativeName>
        <fullName evidence="3">2-haloalkanoic acid dehalogenase</fullName>
    </alternativeName>
    <alternativeName>
        <fullName evidence="3">Halocarboxylic acid halidohydrolase</fullName>
    </alternativeName>
    <alternativeName>
        <fullName evidence="3">L-2-haloacid dehalogenase</fullName>
    </alternativeName>
</protein>
<name>Q9ZA67_BURCE</name>
<reference evidence="4" key="1">
    <citation type="journal article" date="1999" name="J. Bacteriol.">
        <title>Cloning and characterization of a cryptic haloacid dehalogenase from Burkholderia cepacia MBA4.</title>
        <authorList>
            <person name="Tsang J.S."/>
            <person name="Sam L."/>
        </authorList>
    </citation>
    <scope>NUCLEOTIDE SEQUENCE</scope>
    <source>
        <strain evidence="4">MBA4</strain>
    </source>
</reference>
<dbReference type="PROSITE" id="PS51318">
    <property type="entry name" value="TAT"/>
    <property type="match status" value="1"/>
</dbReference>
<dbReference type="EMBL" id="AJ005843">
    <property type="protein sequence ID" value="CAA06738.1"/>
    <property type="molecule type" value="Genomic_DNA"/>
</dbReference>
<dbReference type="SUPFAM" id="SSF56784">
    <property type="entry name" value="HAD-like"/>
    <property type="match status" value="1"/>
</dbReference>
<dbReference type="GO" id="GO:0018784">
    <property type="term" value="F:(S)-2-haloacid dehalogenase activity"/>
    <property type="evidence" value="ECO:0007669"/>
    <property type="project" value="UniProtKB-UniRule"/>
</dbReference>
<comment type="catalytic activity">
    <reaction evidence="3">
        <text>an (S)-2-haloacid + H2O = a (2R)-2-hydroxycarboxylate + a halide anion + H(+)</text>
        <dbReference type="Rhea" id="RHEA:11192"/>
        <dbReference type="ChEBI" id="CHEBI:15377"/>
        <dbReference type="ChEBI" id="CHEBI:15378"/>
        <dbReference type="ChEBI" id="CHEBI:16042"/>
        <dbReference type="ChEBI" id="CHEBI:58314"/>
        <dbReference type="ChEBI" id="CHEBI:137405"/>
        <dbReference type="EC" id="3.8.1.2"/>
    </reaction>
</comment>
<dbReference type="CDD" id="cd02588">
    <property type="entry name" value="HAD_L2-DEX"/>
    <property type="match status" value="1"/>
</dbReference>
<sequence>MSDDDVVISNQRRRLLTGLGTAALGGFVANLGLLSTNANAAEASGMSNFAGGGGNPSICVFDVNETLLDIEYLGPVFQRVFGDKKVVREWFNQLILYSNAVTLSGPYTTFFTLGQGILKMLGTIHHVSVKESDVDELRERMLTMPAHPDVPAGLKQLKEAGFRLVTLTNSPPDPNVSPLKHAGIDGFFEKSLSIDRVRRFKPAPQVYHMAAEELNVTPSAICMVAAHVWDTIGAQSVGCAGALVARPGNAPLPVPSLPQPQAVAPDLPGVASQLIKLWRS</sequence>
<dbReference type="InterPro" id="IPR023198">
    <property type="entry name" value="PGP-like_dom2"/>
</dbReference>
<dbReference type="InterPro" id="IPR023214">
    <property type="entry name" value="HAD_sf"/>
</dbReference>
<dbReference type="InterPro" id="IPR051540">
    <property type="entry name" value="S-2-haloacid_dehalogenase"/>
</dbReference>
<comment type="similarity">
    <text evidence="1 3">Belongs to the HAD-like hydrolase superfamily. S-2-haloalkanoic acid dehalogenase family.</text>
</comment>
<dbReference type="AlphaFoldDB" id="Q9ZA67"/>
<evidence type="ECO:0000256" key="1">
    <source>
        <dbReference type="ARBA" id="ARBA00008106"/>
    </source>
</evidence>
<organism evidence="4">
    <name type="scientific">Burkholderia cepacia</name>
    <name type="common">Pseudomonas cepacia</name>
    <dbReference type="NCBI Taxonomy" id="292"/>
    <lineage>
        <taxon>Bacteria</taxon>
        <taxon>Pseudomonadati</taxon>
        <taxon>Pseudomonadota</taxon>
        <taxon>Betaproteobacteria</taxon>
        <taxon>Burkholderiales</taxon>
        <taxon>Burkholderiaceae</taxon>
        <taxon>Burkholderia</taxon>
        <taxon>Burkholderia cepacia complex</taxon>
    </lineage>
</organism>
<evidence type="ECO:0000256" key="3">
    <source>
        <dbReference type="RuleBase" id="RU368077"/>
    </source>
</evidence>
<dbReference type="SFLD" id="SFLDG01135">
    <property type="entry name" value="C1.5.6:_HAD__Beta-PGM__Phospha"/>
    <property type="match status" value="1"/>
</dbReference>
<dbReference type="Gene3D" id="1.10.150.240">
    <property type="entry name" value="Putative phosphatase, domain 2"/>
    <property type="match status" value="1"/>
</dbReference>
<dbReference type="InterPro" id="IPR006311">
    <property type="entry name" value="TAT_signal"/>
</dbReference>
<dbReference type="Pfam" id="PF00702">
    <property type="entry name" value="Hydrolase"/>
    <property type="match status" value="1"/>
</dbReference>
<dbReference type="InterPro" id="IPR006328">
    <property type="entry name" value="2-HAD"/>
</dbReference>
<evidence type="ECO:0000256" key="2">
    <source>
        <dbReference type="ARBA" id="ARBA00022801"/>
    </source>
</evidence>
<evidence type="ECO:0000313" key="4">
    <source>
        <dbReference type="EMBL" id="CAA06738.1"/>
    </source>
</evidence>
<dbReference type="InterPro" id="IPR006439">
    <property type="entry name" value="HAD-SF_hydro_IA"/>
</dbReference>
<dbReference type="PANTHER" id="PTHR43316:SF3">
    <property type="entry name" value="HALOACID DEHALOGENASE, TYPE II (AFU_ORTHOLOGUE AFUA_2G07750)-RELATED"/>
    <property type="match status" value="1"/>
</dbReference>
<keyword evidence="2 3" id="KW-0378">Hydrolase</keyword>
<dbReference type="Gene3D" id="3.40.50.1000">
    <property type="entry name" value="HAD superfamily/HAD-like"/>
    <property type="match status" value="1"/>
</dbReference>
<dbReference type="PRINTS" id="PR00413">
    <property type="entry name" value="HADHALOGNASE"/>
</dbReference>
<accession>Q9ZA67</accession>